<dbReference type="SUPFAM" id="SSF47473">
    <property type="entry name" value="EF-hand"/>
    <property type="match status" value="1"/>
</dbReference>
<comment type="caution">
    <text evidence="2">The sequence shown here is derived from an EMBL/GenBank/DDBJ whole genome shotgun (WGS) entry which is preliminary data.</text>
</comment>
<dbReference type="InterPro" id="IPR011992">
    <property type="entry name" value="EF-hand-dom_pair"/>
</dbReference>
<dbReference type="Proteomes" id="UP001491310">
    <property type="component" value="Unassembled WGS sequence"/>
</dbReference>
<dbReference type="PROSITE" id="PS50222">
    <property type="entry name" value="EF_HAND_2"/>
    <property type="match status" value="1"/>
</dbReference>
<feature type="domain" description="EF-hand" evidence="1">
    <location>
        <begin position="190"/>
        <end position="225"/>
    </location>
</feature>
<reference evidence="2 3" key="1">
    <citation type="journal article" date="2024" name="Nat. Commun.">
        <title>Phylogenomics reveals the evolutionary origins of lichenization in chlorophyte algae.</title>
        <authorList>
            <person name="Puginier C."/>
            <person name="Libourel C."/>
            <person name="Otte J."/>
            <person name="Skaloud P."/>
            <person name="Haon M."/>
            <person name="Grisel S."/>
            <person name="Petersen M."/>
            <person name="Berrin J.G."/>
            <person name="Delaux P.M."/>
            <person name="Dal Grande F."/>
            <person name="Keller J."/>
        </authorList>
    </citation>
    <scope>NUCLEOTIDE SEQUENCE [LARGE SCALE GENOMIC DNA]</scope>
    <source>
        <strain evidence="2 3">SAG 216-7</strain>
    </source>
</reference>
<dbReference type="Gene3D" id="1.10.238.10">
    <property type="entry name" value="EF-hand"/>
    <property type="match status" value="1"/>
</dbReference>
<proteinExistence type="predicted"/>
<dbReference type="InterPro" id="IPR002048">
    <property type="entry name" value="EF_hand_dom"/>
</dbReference>
<evidence type="ECO:0000313" key="2">
    <source>
        <dbReference type="EMBL" id="KAK9917090.1"/>
    </source>
</evidence>
<gene>
    <name evidence="2" type="ORF">WJX75_000799</name>
</gene>
<organism evidence="2 3">
    <name type="scientific">Coccomyxa subellipsoidea</name>
    <dbReference type="NCBI Taxonomy" id="248742"/>
    <lineage>
        <taxon>Eukaryota</taxon>
        <taxon>Viridiplantae</taxon>
        <taxon>Chlorophyta</taxon>
        <taxon>core chlorophytes</taxon>
        <taxon>Trebouxiophyceae</taxon>
        <taxon>Trebouxiophyceae incertae sedis</taxon>
        <taxon>Coccomyxaceae</taxon>
        <taxon>Coccomyxa</taxon>
    </lineage>
</organism>
<name>A0ABR2YZA1_9CHLO</name>
<dbReference type="EMBL" id="JALJOT010000002">
    <property type="protein sequence ID" value="KAK9917090.1"/>
    <property type="molecule type" value="Genomic_DNA"/>
</dbReference>
<protein>
    <recommendedName>
        <fullName evidence="1">EF-hand domain-containing protein</fullName>
    </recommendedName>
</protein>
<keyword evidence="3" id="KW-1185">Reference proteome</keyword>
<sequence length="274" mass="30744">MRVFHSQGVFKAVSGTRQTLATASLNVQATNDTRRVRRVKTKKVKEIDVERLRQLAEQQKAQIHIPFHSLRQSDEPQQTVLEKADHALVDYCSALPGDESAERCWRAVRYFEERVAEAQAGCVLPEGGRSAEAGACAAAERLEDFVRQFVGQAPTHMFVQTLLVLESADRHAKERQNTPRPEMEPSAEAAARARLVDLFYAMDSDLNGMLDVEEFRQAMRAAKRELPGDVVSKVLDAMDIHGRLTLDQFISIVEAEEIYADTPLAAWLRRSGAR</sequence>
<evidence type="ECO:0000313" key="3">
    <source>
        <dbReference type="Proteomes" id="UP001491310"/>
    </source>
</evidence>
<evidence type="ECO:0000259" key="1">
    <source>
        <dbReference type="PROSITE" id="PS50222"/>
    </source>
</evidence>
<accession>A0ABR2YZA1</accession>